<protein>
    <submittedName>
        <fullName evidence="2">14449_t:CDS:1</fullName>
    </submittedName>
</protein>
<sequence length="278" mass="31759">MDGISRYFRHFVAGMTFIGSIQCNLLYLSDYPDGSREYVPNPSDYGILDYKDEVLPTQDKVKIRIYVLQQVNEHKARRQPTMLMFHGNAGNLGHCIPIAERFYNDFKCNVVMLSYRGYGHSEGSPTEKGLKIDAQTALNYICNHPVLKHTKIVLYGQSLGGAVAIDLLAGIIVENTFLSIPKLIPHVVPQLRHLSFLCTQKWESEKAIKHLKNIPILFLSGTEDELIPKEHMKKLYDSVEGNRKELREFPHGKHGDTVAQPGYFDAIWEFLLKERLLE</sequence>
<evidence type="ECO:0000313" key="3">
    <source>
        <dbReference type="Proteomes" id="UP000789405"/>
    </source>
</evidence>
<dbReference type="PANTHER" id="PTHR12277">
    <property type="entry name" value="ALPHA/BETA HYDROLASE DOMAIN-CONTAINING PROTEIN"/>
    <property type="match status" value="1"/>
</dbReference>
<proteinExistence type="predicted"/>
<dbReference type="Proteomes" id="UP000789405">
    <property type="component" value="Unassembled WGS sequence"/>
</dbReference>
<dbReference type="InterPro" id="IPR029058">
    <property type="entry name" value="AB_hydrolase_fold"/>
</dbReference>
<evidence type="ECO:0000313" key="2">
    <source>
        <dbReference type="EMBL" id="CAG8685667.1"/>
    </source>
</evidence>
<organism evidence="2 3">
    <name type="scientific">Dentiscutata erythropus</name>
    <dbReference type="NCBI Taxonomy" id="1348616"/>
    <lineage>
        <taxon>Eukaryota</taxon>
        <taxon>Fungi</taxon>
        <taxon>Fungi incertae sedis</taxon>
        <taxon>Mucoromycota</taxon>
        <taxon>Glomeromycotina</taxon>
        <taxon>Glomeromycetes</taxon>
        <taxon>Diversisporales</taxon>
        <taxon>Gigasporaceae</taxon>
        <taxon>Dentiscutata</taxon>
    </lineage>
</organism>
<dbReference type="GO" id="GO:0016020">
    <property type="term" value="C:membrane"/>
    <property type="evidence" value="ECO:0007669"/>
    <property type="project" value="TreeGrafter"/>
</dbReference>
<feature type="domain" description="AB hydrolase-1" evidence="1">
    <location>
        <begin position="80"/>
        <end position="164"/>
    </location>
</feature>
<accession>A0A9N9ERG4</accession>
<evidence type="ECO:0000259" key="1">
    <source>
        <dbReference type="Pfam" id="PF00561"/>
    </source>
</evidence>
<dbReference type="InterPro" id="IPR000073">
    <property type="entry name" value="AB_hydrolase_1"/>
</dbReference>
<comment type="caution">
    <text evidence="2">The sequence shown here is derived from an EMBL/GenBank/DDBJ whole genome shotgun (WGS) entry which is preliminary data.</text>
</comment>
<dbReference type="PANTHER" id="PTHR12277:SF81">
    <property type="entry name" value="PROTEIN ABHD13"/>
    <property type="match status" value="1"/>
</dbReference>
<dbReference type="Gene3D" id="3.40.50.1820">
    <property type="entry name" value="alpha/beta hydrolase"/>
    <property type="match status" value="1"/>
</dbReference>
<dbReference type="AlphaFoldDB" id="A0A9N9ERG4"/>
<keyword evidence="3" id="KW-1185">Reference proteome</keyword>
<dbReference type="Pfam" id="PF00561">
    <property type="entry name" value="Abhydrolase_1"/>
    <property type="match status" value="1"/>
</dbReference>
<reference evidence="2" key="1">
    <citation type="submission" date="2021-06" db="EMBL/GenBank/DDBJ databases">
        <authorList>
            <person name="Kallberg Y."/>
            <person name="Tangrot J."/>
            <person name="Rosling A."/>
        </authorList>
    </citation>
    <scope>NUCLEOTIDE SEQUENCE</scope>
    <source>
        <strain evidence="2">MA453B</strain>
    </source>
</reference>
<dbReference type="OrthoDB" id="10249433at2759"/>
<dbReference type="SUPFAM" id="SSF53474">
    <property type="entry name" value="alpha/beta-Hydrolases"/>
    <property type="match status" value="1"/>
</dbReference>
<dbReference type="EMBL" id="CAJVPY010007776">
    <property type="protein sequence ID" value="CAG8685667.1"/>
    <property type="molecule type" value="Genomic_DNA"/>
</dbReference>
<dbReference type="GO" id="GO:0008474">
    <property type="term" value="F:palmitoyl-(protein) hydrolase activity"/>
    <property type="evidence" value="ECO:0007669"/>
    <property type="project" value="TreeGrafter"/>
</dbReference>
<name>A0A9N9ERG4_9GLOM</name>
<gene>
    <name evidence="2" type="ORF">DERYTH_LOCUS12093</name>
</gene>